<name>A0A5J4SPZ9_9ZZZZ</name>
<comment type="caution">
    <text evidence="1">The sequence shown here is derived from an EMBL/GenBank/DDBJ whole genome shotgun (WGS) entry which is preliminary data.</text>
</comment>
<dbReference type="AlphaFoldDB" id="A0A5J4SPZ9"/>
<sequence length="59" mass="7186">MDKINEYKSLREHREICKRISDIEFEKHIEEMNMKLNVDNQQPLNKVKSSNIIWKLSIK</sequence>
<accession>A0A5J4SPZ9</accession>
<protein>
    <submittedName>
        <fullName evidence="1">Uncharacterized protein</fullName>
    </submittedName>
</protein>
<dbReference type="EMBL" id="SNRY01000082">
    <property type="protein sequence ID" value="KAA6347892.1"/>
    <property type="molecule type" value="Genomic_DNA"/>
</dbReference>
<proteinExistence type="predicted"/>
<organism evidence="1">
    <name type="scientific">termite gut metagenome</name>
    <dbReference type="NCBI Taxonomy" id="433724"/>
    <lineage>
        <taxon>unclassified sequences</taxon>
        <taxon>metagenomes</taxon>
        <taxon>organismal metagenomes</taxon>
    </lineage>
</organism>
<reference evidence="1" key="1">
    <citation type="submission" date="2019-03" db="EMBL/GenBank/DDBJ databases">
        <title>Single cell metagenomics reveals metabolic interactions within the superorganism composed of flagellate Streblomastix strix and complex community of Bacteroidetes bacteria on its surface.</title>
        <authorList>
            <person name="Treitli S.C."/>
            <person name="Kolisko M."/>
            <person name="Husnik F."/>
            <person name="Keeling P."/>
            <person name="Hampl V."/>
        </authorList>
    </citation>
    <scope>NUCLEOTIDE SEQUENCE</scope>
    <source>
        <strain evidence="1">STM</strain>
    </source>
</reference>
<evidence type="ECO:0000313" key="1">
    <source>
        <dbReference type="EMBL" id="KAA6347892.1"/>
    </source>
</evidence>
<gene>
    <name evidence="1" type="ORF">EZS27_004672</name>
</gene>